<comment type="caution">
    <text evidence="1">The sequence shown here is derived from an EMBL/GenBank/DDBJ whole genome shotgun (WGS) entry which is preliminary data.</text>
</comment>
<sequence length="53" mass="6273">MYLAQRNISNFNKQRTCAKFQRMSAPQRKIICTLARGLNVYWPEPAEGRQKCR</sequence>
<dbReference type="EMBL" id="CAJQZC010000004">
    <property type="protein sequence ID" value="CAG4896850.1"/>
    <property type="molecule type" value="Genomic_DNA"/>
</dbReference>
<evidence type="ECO:0000313" key="1">
    <source>
        <dbReference type="EMBL" id="CAG4896850.1"/>
    </source>
</evidence>
<evidence type="ECO:0000313" key="2">
    <source>
        <dbReference type="Proteomes" id="UP000789704"/>
    </source>
</evidence>
<protein>
    <submittedName>
        <fullName evidence="1">Uncharacterized protein</fullName>
    </submittedName>
</protein>
<proteinExistence type="predicted"/>
<organism evidence="1 2">
    <name type="scientific">Paraburkholderia saeva</name>
    <dbReference type="NCBI Taxonomy" id="2777537"/>
    <lineage>
        <taxon>Bacteria</taxon>
        <taxon>Pseudomonadati</taxon>
        <taxon>Pseudomonadota</taxon>
        <taxon>Betaproteobacteria</taxon>
        <taxon>Burkholderiales</taxon>
        <taxon>Burkholderiaceae</taxon>
        <taxon>Paraburkholderia</taxon>
    </lineage>
</organism>
<reference evidence="1" key="1">
    <citation type="submission" date="2021-04" db="EMBL/GenBank/DDBJ databases">
        <authorList>
            <person name="Vanwijnsberghe S."/>
        </authorList>
    </citation>
    <scope>NUCLEOTIDE SEQUENCE</scope>
    <source>
        <strain evidence="1">LMG 31841</strain>
    </source>
</reference>
<name>A0A9N8RW79_9BURK</name>
<dbReference type="Proteomes" id="UP000789704">
    <property type="component" value="Unassembled WGS sequence"/>
</dbReference>
<accession>A0A9N8RW79</accession>
<keyword evidence="2" id="KW-1185">Reference proteome</keyword>
<dbReference type="AlphaFoldDB" id="A0A9N8RW79"/>
<gene>
    <name evidence="1" type="ORF">LMG31841_02372</name>
</gene>